<dbReference type="AlphaFoldDB" id="A0A212KI00"/>
<evidence type="ECO:0000259" key="2">
    <source>
        <dbReference type="Pfam" id="PF07995"/>
    </source>
</evidence>
<keyword evidence="1" id="KW-0732">Signal</keyword>
<feature type="signal peptide" evidence="1">
    <location>
        <begin position="1"/>
        <end position="20"/>
    </location>
</feature>
<dbReference type="Pfam" id="PF07995">
    <property type="entry name" value="GSDH"/>
    <property type="match status" value="1"/>
</dbReference>
<dbReference type="Gene3D" id="2.120.10.30">
    <property type="entry name" value="TolB, C-terminal domain"/>
    <property type="match status" value="1"/>
</dbReference>
<dbReference type="InterPro" id="IPR011041">
    <property type="entry name" value="Quinoprot_gluc/sorb_DH_b-prop"/>
</dbReference>
<dbReference type="InterPro" id="IPR012938">
    <property type="entry name" value="Glc/Sorbosone_DH"/>
</dbReference>
<evidence type="ECO:0000313" key="3">
    <source>
        <dbReference type="EMBL" id="SBW11185.1"/>
    </source>
</evidence>
<protein>
    <submittedName>
        <fullName evidence="3">Soluble aldose sugar dehydrogenase YliI</fullName>
        <ecNumber evidence="3">1.1.5.-</ecNumber>
    </submittedName>
</protein>
<feature type="domain" description="Glucose/Sorbosone dehydrogenase" evidence="2">
    <location>
        <begin position="43"/>
        <end position="369"/>
    </location>
</feature>
<evidence type="ECO:0000256" key="1">
    <source>
        <dbReference type="SAM" id="SignalP"/>
    </source>
</evidence>
<dbReference type="PANTHER" id="PTHR19328:SF75">
    <property type="entry name" value="ALDOSE SUGAR DEHYDROGENASE YLII"/>
    <property type="match status" value="1"/>
</dbReference>
<dbReference type="EMBL" id="FLUO01000002">
    <property type="protein sequence ID" value="SBW11185.1"/>
    <property type="molecule type" value="Genomic_DNA"/>
</dbReference>
<proteinExistence type="predicted"/>
<dbReference type="PANTHER" id="PTHR19328">
    <property type="entry name" value="HEDGEHOG-INTERACTING PROTEIN"/>
    <property type="match status" value="1"/>
</dbReference>
<accession>A0A212KI00</accession>
<feature type="chain" id="PRO_5013098046" evidence="1">
    <location>
        <begin position="21"/>
        <end position="375"/>
    </location>
</feature>
<sequence>MIARIATALTTLFLAGAAEAQQVPQVVRAESGNLAVEVYAGGLDAPWGAAFLPDGSLLVTEKSGTLRLVREKGRLGAPIRGVPEVVDRGQGGLLDVALDPAFAENRRVYLSFSEARDGGVATSVGRGRLTADAAAIEDFAVIFRQTPAVDGPNHFGGRLAFAPDGNLFVTLGERFNFMKEAQNPENTLGALVRVAADGSIPSDNPFANGGGDPAIWSYGHRNVQGAAIHPETGALWISEFGPRGGDELNLPVKGGNFGWPLVSHGVHYSGTEIPDPSTRPEFVDAIKFWTPVISPSGIAFATSDVLPGWRGSLLLAGLSSRALVRLSLDGERVADEERIAFGLRLRDVLIGPDGAIYVLTDGKGGRVLRLTAWRE</sequence>
<dbReference type="SUPFAM" id="SSF50952">
    <property type="entry name" value="Soluble quinoprotein glucose dehydrogenase"/>
    <property type="match status" value="1"/>
</dbReference>
<keyword evidence="3" id="KW-0560">Oxidoreductase</keyword>
<reference evidence="3" key="1">
    <citation type="submission" date="2016-04" db="EMBL/GenBank/DDBJ databases">
        <authorList>
            <person name="Evans L.H."/>
            <person name="Alamgir A."/>
            <person name="Owens N."/>
            <person name="Weber N.D."/>
            <person name="Virtaneva K."/>
            <person name="Barbian K."/>
            <person name="Babar A."/>
            <person name="Rosenke K."/>
        </authorList>
    </citation>
    <scope>NUCLEOTIDE SEQUENCE</scope>
    <source>
        <strain evidence="3">86</strain>
    </source>
</reference>
<organism evidence="3">
    <name type="scientific">uncultured Alphaproteobacteria bacterium</name>
    <dbReference type="NCBI Taxonomy" id="91750"/>
    <lineage>
        <taxon>Bacteria</taxon>
        <taxon>Pseudomonadati</taxon>
        <taxon>Pseudomonadota</taxon>
        <taxon>Alphaproteobacteria</taxon>
        <taxon>environmental samples</taxon>
    </lineage>
</organism>
<gene>
    <name evidence="3" type="primary">yliI</name>
    <name evidence="3" type="ORF">KL86APRO_20098</name>
</gene>
<dbReference type="InterPro" id="IPR011042">
    <property type="entry name" value="6-blade_b-propeller_TolB-like"/>
</dbReference>
<dbReference type="GO" id="GO:0016491">
    <property type="term" value="F:oxidoreductase activity"/>
    <property type="evidence" value="ECO:0007669"/>
    <property type="project" value="UniProtKB-KW"/>
</dbReference>
<name>A0A212KI00_9PROT</name>
<dbReference type="EC" id="1.1.5.-" evidence="3"/>